<evidence type="ECO:0000313" key="3">
    <source>
        <dbReference type="Proteomes" id="UP000274909"/>
    </source>
</evidence>
<keyword evidence="1" id="KW-1133">Transmembrane helix</keyword>
<keyword evidence="3" id="KW-1185">Reference proteome</keyword>
<proteinExistence type="predicted"/>
<dbReference type="RefSeq" id="WP_127048718.1">
    <property type="nucleotide sequence ID" value="NZ_RZGZ01000002.1"/>
</dbReference>
<evidence type="ECO:0000313" key="2">
    <source>
        <dbReference type="EMBL" id="RUR01314.1"/>
    </source>
</evidence>
<keyword evidence="1" id="KW-0472">Membrane</keyword>
<protein>
    <submittedName>
        <fullName evidence="2">Stage II sporulation protein M</fullName>
    </submittedName>
</protein>
<feature type="transmembrane region" description="Helical" evidence="1">
    <location>
        <begin position="208"/>
        <end position="234"/>
    </location>
</feature>
<feature type="transmembrane region" description="Helical" evidence="1">
    <location>
        <begin position="285"/>
        <end position="304"/>
    </location>
</feature>
<sequence>MDLDAYTAAHRADWDRLDELGRRGSLSGVDADELIDRYQSGATQLSAIKTTAGSTVTGDRLSVSLSRARLRFTSAGRNVTSQIPRFFVLQLPAALYRLRWLTLGVFIAFTIVASLYATWIATNPQALAALGDEASLRQTAEQGFVAYYSENPATSFAGRVWTNNAWIAAQCIAFGITGVWVPYVIAQNAQGIGLTAGLMFAYDEGDTFFLYILPHGLLELTSIFVAGAAGLRIFWSWVAPGRLSRGQSLAREARALFTVVVGLIIALFVSGIIEGFVTPAPWHPAVKIAIGAVALGAFLFYMIVVGGRAARAGETGDLEEFERGATTLVAG</sequence>
<dbReference type="Pfam" id="PF01944">
    <property type="entry name" value="SpoIIM"/>
    <property type="match status" value="1"/>
</dbReference>
<dbReference type="PANTHER" id="PTHR35337">
    <property type="entry name" value="SLR1478 PROTEIN"/>
    <property type="match status" value="1"/>
</dbReference>
<dbReference type="OrthoDB" id="5243448at2"/>
<feature type="transmembrane region" description="Helical" evidence="1">
    <location>
        <begin position="100"/>
        <end position="121"/>
    </location>
</feature>
<dbReference type="Proteomes" id="UP000274909">
    <property type="component" value="Unassembled WGS sequence"/>
</dbReference>
<dbReference type="PANTHER" id="PTHR35337:SF1">
    <property type="entry name" value="SLR1478 PROTEIN"/>
    <property type="match status" value="1"/>
</dbReference>
<keyword evidence="1" id="KW-0812">Transmembrane</keyword>
<evidence type="ECO:0000256" key="1">
    <source>
        <dbReference type="SAM" id="Phobius"/>
    </source>
</evidence>
<reference evidence="2 3" key="1">
    <citation type="submission" date="2018-12" db="EMBL/GenBank/DDBJ databases">
        <authorList>
            <person name="Li F."/>
        </authorList>
    </citation>
    <scope>NUCLEOTIDE SEQUENCE [LARGE SCALE GENOMIC DNA]</scope>
    <source>
        <strain evidence="2 3">EGI 6500705</strain>
    </source>
</reference>
<dbReference type="AlphaFoldDB" id="A0A3S0XB94"/>
<gene>
    <name evidence="2" type="ORF">ELQ94_07345</name>
</gene>
<feature type="transmembrane region" description="Helical" evidence="1">
    <location>
        <begin position="255"/>
        <end position="273"/>
    </location>
</feature>
<organism evidence="2 3">
    <name type="scientific">Labedella endophytica</name>
    <dbReference type="NCBI Taxonomy" id="1523160"/>
    <lineage>
        <taxon>Bacteria</taxon>
        <taxon>Bacillati</taxon>
        <taxon>Actinomycetota</taxon>
        <taxon>Actinomycetes</taxon>
        <taxon>Micrococcales</taxon>
        <taxon>Microbacteriaceae</taxon>
        <taxon>Labedella</taxon>
    </lineage>
</organism>
<comment type="caution">
    <text evidence="2">The sequence shown here is derived from an EMBL/GenBank/DDBJ whole genome shotgun (WGS) entry which is preliminary data.</text>
</comment>
<dbReference type="InterPro" id="IPR002798">
    <property type="entry name" value="SpoIIM-like"/>
</dbReference>
<name>A0A3S0XB94_9MICO</name>
<accession>A0A3S0XB94</accession>
<dbReference type="EMBL" id="RZGZ01000002">
    <property type="protein sequence ID" value="RUR01314.1"/>
    <property type="molecule type" value="Genomic_DNA"/>
</dbReference>